<evidence type="ECO:0000256" key="1">
    <source>
        <dbReference type="ARBA" id="ARBA00004571"/>
    </source>
</evidence>
<dbReference type="Proteomes" id="UP000279089">
    <property type="component" value="Unassembled WGS sequence"/>
</dbReference>
<comment type="caution">
    <text evidence="9">The sequence shown here is derived from an EMBL/GenBank/DDBJ whole genome shotgun (WGS) entry which is preliminary data.</text>
</comment>
<keyword evidence="3 7" id="KW-1134">Transmembrane beta strand</keyword>
<feature type="domain" description="TonB-dependent receptor plug" evidence="8">
    <location>
        <begin position="236"/>
        <end position="343"/>
    </location>
</feature>
<dbReference type="GO" id="GO:0009279">
    <property type="term" value="C:cell outer membrane"/>
    <property type="evidence" value="ECO:0007669"/>
    <property type="project" value="UniProtKB-SubCell"/>
</dbReference>
<keyword evidence="10" id="KW-1185">Reference proteome</keyword>
<keyword evidence="2 7" id="KW-0813">Transport</keyword>
<name>A0A3N4MBA8_9BACT</name>
<reference evidence="10" key="1">
    <citation type="submission" date="2018-11" db="EMBL/GenBank/DDBJ databases">
        <title>Chitinophaga lutea sp.nov., isolate from arsenic contaminated soil.</title>
        <authorList>
            <person name="Zong Y."/>
        </authorList>
    </citation>
    <scope>NUCLEOTIDE SEQUENCE [LARGE SCALE GENOMIC DNA]</scope>
    <source>
        <strain evidence="10">YLT18</strain>
    </source>
</reference>
<evidence type="ECO:0000313" key="9">
    <source>
        <dbReference type="EMBL" id="RPD41102.1"/>
    </source>
</evidence>
<comment type="similarity">
    <text evidence="7">Belongs to the TonB-dependent receptor family.</text>
</comment>
<dbReference type="OrthoDB" id="601301at2"/>
<evidence type="ECO:0000259" key="8">
    <source>
        <dbReference type="Pfam" id="PF07715"/>
    </source>
</evidence>
<dbReference type="Pfam" id="PF07715">
    <property type="entry name" value="Plug"/>
    <property type="match status" value="1"/>
</dbReference>
<dbReference type="RefSeq" id="WP_120516595.1">
    <property type="nucleotide sequence ID" value="NZ_QXZY01000006.1"/>
</dbReference>
<keyword evidence="4 7" id="KW-0812">Transmembrane</keyword>
<dbReference type="Gene3D" id="2.60.40.1120">
    <property type="entry name" value="Carboxypeptidase-like, regulatory domain"/>
    <property type="match status" value="1"/>
</dbReference>
<dbReference type="SUPFAM" id="SSF56935">
    <property type="entry name" value="Porins"/>
    <property type="match status" value="1"/>
</dbReference>
<dbReference type="PROSITE" id="PS52016">
    <property type="entry name" value="TONB_DEPENDENT_REC_3"/>
    <property type="match status" value="1"/>
</dbReference>
<evidence type="ECO:0000256" key="7">
    <source>
        <dbReference type="PROSITE-ProRule" id="PRU01360"/>
    </source>
</evidence>
<organism evidence="9 10">
    <name type="scientific">Chitinophaga barathri</name>
    <dbReference type="NCBI Taxonomy" id="1647451"/>
    <lineage>
        <taxon>Bacteria</taxon>
        <taxon>Pseudomonadati</taxon>
        <taxon>Bacteroidota</taxon>
        <taxon>Chitinophagia</taxon>
        <taxon>Chitinophagales</taxon>
        <taxon>Chitinophagaceae</taxon>
        <taxon>Chitinophaga</taxon>
    </lineage>
</organism>
<protein>
    <submittedName>
        <fullName evidence="9">SusC/RagA family TonB-linked outer membrane protein</fullName>
    </submittedName>
</protein>
<dbReference type="NCBIfam" id="TIGR04057">
    <property type="entry name" value="SusC_RagA_signa"/>
    <property type="match status" value="1"/>
</dbReference>
<evidence type="ECO:0000256" key="6">
    <source>
        <dbReference type="ARBA" id="ARBA00023237"/>
    </source>
</evidence>
<dbReference type="InterPro" id="IPR039426">
    <property type="entry name" value="TonB-dep_rcpt-like"/>
</dbReference>
<evidence type="ECO:0000256" key="2">
    <source>
        <dbReference type="ARBA" id="ARBA00022448"/>
    </source>
</evidence>
<dbReference type="InterPro" id="IPR036942">
    <property type="entry name" value="Beta-barrel_TonB_sf"/>
</dbReference>
<sequence>MKKPRFHAGKARAMPVLAWPGVSRKQLLLCMKLSFLIVFLACMKVSAGVYSQDVKVTLALDGVTVGKAIAELEKKTSLRFLYSEKTLPADKRVSLQYTDAPFRDVLNSILANTSLTFKLVGKELVVITPEGQAVMDKTVRGKVTNAKGEPLPGVTVKVQLGGNAGKASATGTVTNGEGIYELTIPDNASLLFSFIGYLPKTITPDGKSETGVVLEEDQKGLNEVVVVGYGTQKRAHVTGSVSAISGKDISNVPVSNISNALAGRLTGLFAYSPSGIPGVSSPVQVRGRSTLEAGANNPIYVIDGIVRIKADFDAIDPNDIETISVLKDAASAAVYGSRGGNGVIMVTTKRGQNGAPKFSYSAYAGTLSPTRIPERLNSYQHAIYQNDGLRTQNVPETDPRWFTPDELEVYKSGRINTDWFKLVQKDPKLTQHNLSVNGGTDRVNYFVSLGYYYESGVFDHIDYKRFNLRSNLDIKLTDNLKMSMNLEGNIRNEQRPYWPWDGENAEMKDFYRGILNQPPMSPAYVNGLPDGSMYHWHAKEVIDKGGYLKKGQNLLNGQLKLTYEAPFLKGLTAEVGYNYNRSGALTKTKYTSYTLYRHNREGQHSHVIGDHVTESFTAAQLPYNFLQRTYGQYDAYTLNASLRYNKKFGKHGLSVLAMYEQFESNSDNFWAKGERPMSAVIDELFITDSDPARRSLDGTAAEDGRAAYIARASYEYADKYLLEASFRYDASSVFPPDNRWGFFPSVSAGWRISEEPFLKNAIPALSNLKLRGSYGQLGNDGGDNRRLSQWYSSFNKGTNAIFGEVSNTIAPVRYANPDITWETVTITDIGLEAGLWNGLLSAEVDYFFKQTKDILVNNPTVIPGTFGIPLAQVNAAQVNSKGLEVSLRHDHTIGQVNYYAGINFSYTKNKVEKYFEAANAKYPDIRTGKPVSYITGYYADGIARTAEDLQGLPKYGARNFEVGDIIFRDVNGPAGKPDGIVDDYDRVVLSEKGIDPNVIFGVTGGFSWKGFDMNLLFQGVTSRKIMFPNRDQWGEQAVLSFWADHWTPENVNAAYPKISGQNGTQGPGSDFWLRDGSYLRLKFIELGYTLPKHILNRLKIERCRFYVSGNNLFTWDKVDLYDPEFQTDFGAFQYPIMKSMNIGVNLGF</sequence>
<dbReference type="SUPFAM" id="SSF49464">
    <property type="entry name" value="Carboxypeptidase regulatory domain-like"/>
    <property type="match status" value="1"/>
</dbReference>
<dbReference type="Gene3D" id="2.40.170.20">
    <property type="entry name" value="TonB-dependent receptor, beta-barrel domain"/>
    <property type="match status" value="1"/>
</dbReference>
<dbReference type="InterPro" id="IPR012910">
    <property type="entry name" value="Plug_dom"/>
</dbReference>
<evidence type="ECO:0000256" key="5">
    <source>
        <dbReference type="ARBA" id="ARBA00023136"/>
    </source>
</evidence>
<dbReference type="InterPro" id="IPR023996">
    <property type="entry name" value="TonB-dep_OMP_SusC/RagA"/>
</dbReference>
<dbReference type="InterPro" id="IPR023997">
    <property type="entry name" value="TonB-dep_OMP_SusC/RagA_CS"/>
</dbReference>
<dbReference type="NCBIfam" id="TIGR04056">
    <property type="entry name" value="OMP_RagA_SusC"/>
    <property type="match status" value="1"/>
</dbReference>
<keyword evidence="6 7" id="KW-0998">Cell outer membrane</keyword>
<dbReference type="InterPro" id="IPR008969">
    <property type="entry name" value="CarboxyPept-like_regulatory"/>
</dbReference>
<evidence type="ECO:0000256" key="3">
    <source>
        <dbReference type="ARBA" id="ARBA00022452"/>
    </source>
</evidence>
<dbReference type="InterPro" id="IPR037066">
    <property type="entry name" value="Plug_dom_sf"/>
</dbReference>
<comment type="subcellular location">
    <subcellularLocation>
        <location evidence="1 7">Cell outer membrane</location>
        <topology evidence="1 7">Multi-pass membrane protein</topology>
    </subcellularLocation>
</comment>
<proteinExistence type="inferred from homology"/>
<dbReference type="Gene3D" id="2.170.130.10">
    <property type="entry name" value="TonB-dependent receptor, plug domain"/>
    <property type="match status" value="1"/>
</dbReference>
<dbReference type="Pfam" id="PF13715">
    <property type="entry name" value="CarbopepD_reg_2"/>
    <property type="match status" value="1"/>
</dbReference>
<dbReference type="FunFam" id="2.170.130.10:FF:000003">
    <property type="entry name" value="SusC/RagA family TonB-linked outer membrane protein"/>
    <property type="match status" value="1"/>
</dbReference>
<dbReference type="EMBL" id="RMBX01000005">
    <property type="protein sequence ID" value="RPD41102.1"/>
    <property type="molecule type" value="Genomic_DNA"/>
</dbReference>
<gene>
    <name evidence="9" type="ORF">EG028_10465</name>
</gene>
<accession>A0A3N4MBA8</accession>
<keyword evidence="5 7" id="KW-0472">Membrane</keyword>
<dbReference type="AlphaFoldDB" id="A0A3N4MBA8"/>
<evidence type="ECO:0000256" key="4">
    <source>
        <dbReference type="ARBA" id="ARBA00022692"/>
    </source>
</evidence>
<evidence type="ECO:0000313" key="10">
    <source>
        <dbReference type="Proteomes" id="UP000279089"/>
    </source>
</evidence>